<keyword evidence="1" id="KW-0472">Membrane</keyword>
<accession>A0ABS3QX64</accession>
<dbReference type="SUPFAM" id="SSF63829">
    <property type="entry name" value="Calcium-dependent phosphotriesterase"/>
    <property type="match status" value="1"/>
</dbReference>
<comment type="caution">
    <text evidence="2">The sequence shown here is derived from an EMBL/GenBank/DDBJ whole genome shotgun (WGS) entry which is preliminary data.</text>
</comment>
<sequence length="469" mass="49350">MSTFTGALVPVGLHLQGRPVGCRRFRHFRATPGRDGERCIGRPVIQISNLARRRWILAVLVPVIVGAAVVAGFALRGSSSGASVEFVLGAGTGDSGSGPQRKVPGELQSMTTDEHGNVALFTLDSQGYELWTADPGGAVERVRVPALDRFGTGASDQAVQAAAAPDGSLYLALDAAGLWKVTRDGRATRIVATAREHPLTDRTPAERLPPLSVNGVAVADDGTVFFSDRQNQRNSLLVHRLISGRATVIAGTPLRAAQEPPKKDPNLLDPKTGAPAEETYIPEDGNAPLAWNGGDLYVHTGRGILRIATATERVYPVVGSRDTGALKRPEAPFKPFGKAINGYVDAPRAGDAEHASSIAVERATGDLYYGAGDPLPGSGTTGISAKFRWSGDLTKSQLDFRGSLRNAQQTVYQVGRNGDLSAVTAGAEALSTGNGYLYLAVDTCPSTEAKCGIANDRSAVIRLRLPTGK</sequence>
<protein>
    <recommendedName>
        <fullName evidence="4">ScyD/ScyE family protein</fullName>
    </recommendedName>
</protein>
<dbReference type="EMBL" id="JAGEOK010000006">
    <property type="protein sequence ID" value="MBO2437994.1"/>
    <property type="molecule type" value="Genomic_DNA"/>
</dbReference>
<evidence type="ECO:0000313" key="3">
    <source>
        <dbReference type="Proteomes" id="UP000666915"/>
    </source>
</evidence>
<evidence type="ECO:0000313" key="2">
    <source>
        <dbReference type="EMBL" id="MBO2437994.1"/>
    </source>
</evidence>
<reference evidence="2 3" key="1">
    <citation type="submission" date="2021-03" db="EMBL/GenBank/DDBJ databases">
        <authorList>
            <person name="Kanchanasin P."/>
            <person name="Saeng-In P."/>
            <person name="Phongsopitanun W."/>
            <person name="Yuki M."/>
            <person name="Kudo T."/>
            <person name="Ohkuma M."/>
            <person name="Tanasupawat S."/>
        </authorList>
    </citation>
    <scope>NUCLEOTIDE SEQUENCE [LARGE SCALE GENOMIC DNA]</scope>
    <source>
        <strain evidence="2 3">L46</strain>
    </source>
</reference>
<dbReference type="Proteomes" id="UP000666915">
    <property type="component" value="Unassembled WGS sequence"/>
</dbReference>
<keyword evidence="1" id="KW-0812">Transmembrane</keyword>
<dbReference type="RefSeq" id="WP_208266332.1">
    <property type="nucleotide sequence ID" value="NZ_BAAAGM010000018.1"/>
</dbReference>
<organism evidence="2 3">
    <name type="scientific">Actinomadura nitritigenes</name>
    <dbReference type="NCBI Taxonomy" id="134602"/>
    <lineage>
        <taxon>Bacteria</taxon>
        <taxon>Bacillati</taxon>
        <taxon>Actinomycetota</taxon>
        <taxon>Actinomycetes</taxon>
        <taxon>Streptosporangiales</taxon>
        <taxon>Thermomonosporaceae</taxon>
        <taxon>Actinomadura</taxon>
    </lineage>
</organism>
<name>A0ABS3QX64_9ACTN</name>
<proteinExistence type="predicted"/>
<keyword evidence="1" id="KW-1133">Transmembrane helix</keyword>
<keyword evidence="3" id="KW-1185">Reference proteome</keyword>
<evidence type="ECO:0000256" key="1">
    <source>
        <dbReference type="SAM" id="Phobius"/>
    </source>
</evidence>
<evidence type="ECO:0008006" key="4">
    <source>
        <dbReference type="Google" id="ProtNLM"/>
    </source>
</evidence>
<gene>
    <name evidence="2" type="ORF">J4557_10730</name>
</gene>
<feature type="transmembrane region" description="Helical" evidence="1">
    <location>
        <begin position="55"/>
        <end position="75"/>
    </location>
</feature>